<dbReference type="Proteomes" id="UP000031838">
    <property type="component" value="Chromosome 1"/>
</dbReference>
<keyword evidence="5" id="KW-1185">Reference proteome</keyword>
<evidence type="ECO:0000256" key="1">
    <source>
        <dbReference type="ARBA" id="ARBA00022679"/>
    </source>
</evidence>
<organism evidence="4 5">
    <name type="scientific">Burkholderia plantarii</name>
    <dbReference type="NCBI Taxonomy" id="41899"/>
    <lineage>
        <taxon>Bacteria</taxon>
        <taxon>Pseudomonadati</taxon>
        <taxon>Pseudomonadota</taxon>
        <taxon>Betaproteobacteria</taxon>
        <taxon>Burkholderiales</taxon>
        <taxon>Burkholderiaceae</taxon>
        <taxon>Burkholderia</taxon>
    </lineage>
</organism>
<dbReference type="GO" id="GO:0016747">
    <property type="term" value="F:acyltransferase activity, transferring groups other than amino-acyl groups"/>
    <property type="evidence" value="ECO:0007669"/>
    <property type="project" value="InterPro"/>
</dbReference>
<keyword evidence="1 4" id="KW-0808">Transferase</keyword>
<dbReference type="CDD" id="cd04301">
    <property type="entry name" value="NAT_SF"/>
    <property type="match status" value="1"/>
</dbReference>
<accession>A0A0B6RUD0</accession>
<dbReference type="Gene3D" id="3.40.630.30">
    <property type="match status" value="1"/>
</dbReference>
<evidence type="ECO:0000313" key="4">
    <source>
        <dbReference type="EMBL" id="AJK46993.1"/>
    </source>
</evidence>
<dbReference type="AlphaFoldDB" id="A0A0B6RUD0"/>
<name>A0A0B6RUD0_BURPL</name>
<protein>
    <submittedName>
        <fullName evidence="4">GCN5-like N-acetyltransferase</fullName>
    </submittedName>
</protein>
<evidence type="ECO:0000256" key="2">
    <source>
        <dbReference type="ARBA" id="ARBA00023315"/>
    </source>
</evidence>
<dbReference type="EMBL" id="CP002580">
    <property type="protein sequence ID" value="AJK46993.1"/>
    <property type="molecule type" value="Genomic_DNA"/>
</dbReference>
<reference evidence="5" key="1">
    <citation type="submission" date="2011-03" db="EMBL/GenBank/DDBJ databases">
        <authorList>
            <person name="Voget S."/>
            <person name="Streit W.R."/>
            <person name="Jaeger K.E."/>
            <person name="Daniel R."/>
        </authorList>
    </citation>
    <scope>NUCLEOTIDE SEQUENCE [LARGE SCALE GENOMIC DNA]</scope>
    <source>
        <strain evidence="5">PG1</strain>
    </source>
</reference>
<dbReference type="PANTHER" id="PTHR43877:SF2">
    <property type="entry name" value="AMINOALKYLPHOSPHONATE N-ACETYLTRANSFERASE-RELATED"/>
    <property type="match status" value="1"/>
</dbReference>
<gene>
    <name evidence="4" type="ORF">BGL_1c24950</name>
</gene>
<dbReference type="Pfam" id="PF00583">
    <property type="entry name" value="Acetyltransf_1"/>
    <property type="match status" value="1"/>
</dbReference>
<dbReference type="SUPFAM" id="SSF55729">
    <property type="entry name" value="Acyl-CoA N-acyltransferases (Nat)"/>
    <property type="match status" value="1"/>
</dbReference>
<evidence type="ECO:0000259" key="3">
    <source>
        <dbReference type="PROSITE" id="PS51186"/>
    </source>
</evidence>
<dbReference type="KEGG" id="bgp:BGL_1c24950"/>
<keyword evidence="2" id="KW-0012">Acyltransferase</keyword>
<proteinExistence type="predicted"/>
<dbReference type="InterPro" id="IPR050832">
    <property type="entry name" value="Bact_Acetyltransf"/>
</dbReference>
<dbReference type="PROSITE" id="PS51186">
    <property type="entry name" value="GNAT"/>
    <property type="match status" value="1"/>
</dbReference>
<dbReference type="PANTHER" id="PTHR43877">
    <property type="entry name" value="AMINOALKYLPHOSPHONATE N-ACETYLTRANSFERASE-RELATED-RELATED"/>
    <property type="match status" value="1"/>
</dbReference>
<dbReference type="InterPro" id="IPR000182">
    <property type="entry name" value="GNAT_dom"/>
</dbReference>
<dbReference type="InterPro" id="IPR016181">
    <property type="entry name" value="Acyl_CoA_acyltransferase"/>
</dbReference>
<sequence length="180" mass="20773">MRAICHCIGGPLRYRDGDPRISVDAMLDPTEVRLLFQLRPAEPDDFEFAEALTHGNMGSYYLRHGLQWRADLFYLSWCESENFILERDGERIGVMRLTEERDSLHIRDVQIREGHRGLGAGGYLLDTAHRWAQARGLRETQLRVFVDNPAARLYLRLGYRLAGPRLAQLGSIRHMVRPVD</sequence>
<dbReference type="HOGENOM" id="CLU_013985_22_3_4"/>
<reference evidence="4 5" key="2">
    <citation type="journal article" date="2016" name="Appl. Microbiol. Biotechnol.">
        <title>Mutations improving production and secretion of extracellular lipase by Burkholderia glumae PG1.</title>
        <authorList>
            <person name="Knapp A."/>
            <person name="Voget S."/>
            <person name="Gao R."/>
            <person name="Zaburannyi N."/>
            <person name="Krysciak D."/>
            <person name="Breuer M."/>
            <person name="Hauer B."/>
            <person name="Streit W.R."/>
            <person name="Muller R."/>
            <person name="Daniel R."/>
            <person name="Jaeger K.E."/>
        </authorList>
    </citation>
    <scope>NUCLEOTIDE SEQUENCE [LARGE SCALE GENOMIC DNA]</scope>
    <source>
        <strain evidence="4 5">PG1</strain>
    </source>
</reference>
<evidence type="ECO:0000313" key="5">
    <source>
        <dbReference type="Proteomes" id="UP000031838"/>
    </source>
</evidence>
<feature type="domain" description="N-acetyltransferase" evidence="3">
    <location>
        <begin position="36"/>
        <end position="180"/>
    </location>
</feature>